<feature type="compositionally biased region" description="Basic and acidic residues" evidence="5">
    <location>
        <begin position="305"/>
        <end position="332"/>
    </location>
</feature>
<dbReference type="RefSeq" id="XP_004713760.3">
    <property type="nucleotide sequence ID" value="XM_004713703.3"/>
</dbReference>
<evidence type="ECO:0000256" key="1">
    <source>
        <dbReference type="ARBA" id="ARBA00004604"/>
    </source>
</evidence>
<feature type="compositionally biased region" description="Basic and acidic residues" evidence="5">
    <location>
        <begin position="398"/>
        <end position="420"/>
    </location>
</feature>
<feature type="compositionally biased region" description="Polar residues" evidence="5">
    <location>
        <begin position="349"/>
        <end position="358"/>
    </location>
</feature>
<evidence type="ECO:0000256" key="2">
    <source>
        <dbReference type="ARBA" id="ARBA00007774"/>
    </source>
</evidence>
<protein>
    <submittedName>
        <fullName evidence="7">U3 small nucleolar RNA-associated protein 14 homolog A-like</fullName>
    </submittedName>
</protein>
<accession>A0ABM0J345</accession>
<evidence type="ECO:0000256" key="5">
    <source>
        <dbReference type="SAM" id="MobiDB-lite"/>
    </source>
</evidence>
<evidence type="ECO:0000256" key="4">
    <source>
        <dbReference type="ARBA" id="ARBA00023242"/>
    </source>
</evidence>
<dbReference type="Proteomes" id="UP000694863">
    <property type="component" value="Unplaced"/>
</dbReference>
<name>A0ABM0J345_ECHTE</name>
<reference evidence="7" key="1">
    <citation type="submission" date="2025-08" db="UniProtKB">
        <authorList>
            <consortium name="RefSeq"/>
        </authorList>
    </citation>
    <scope>IDENTIFICATION</scope>
</reference>
<dbReference type="PANTHER" id="PTHR14150">
    <property type="entry name" value="U3 SMALL NUCLEOLAR RNA-ASSOCIATED PROTEIN 14"/>
    <property type="match status" value="1"/>
</dbReference>
<keyword evidence="4" id="KW-0539">Nucleus</keyword>
<organism evidence="6 7">
    <name type="scientific">Echinops telfairi</name>
    <name type="common">Lesser hedgehog tenrec</name>
    <dbReference type="NCBI Taxonomy" id="9371"/>
    <lineage>
        <taxon>Eukaryota</taxon>
        <taxon>Metazoa</taxon>
        <taxon>Chordata</taxon>
        <taxon>Craniata</taxon>
        <taxon>Vertebrata</taxon>
        <taxon>Euteleostomi</taxon>
        <taxon>Mammalia</taxon>
        <taxon>Eutheria</taxon>
        <taxon>Afrotheria</taxon>
        <taxon>Tenrecidae</taxon>
        <taxon>Tenrecinae</taxon>
        <taxon>Echinops</taxon>
    </lineage>
</organism>
<feature type="region of interest" description="Disordered" evidence="5">
    <location>
        <begin position="287"/>
        <end position="554"/>
    </location>
</feature>
<keyword evidence="6" id="KW-1185">Reference proteome</keyword>
<proteinExistence type="inferred from homology"/>
<feature type="region of interest" description="Disordered" evidence="5">
    <location>
        <begin position="698"/>
        <end position="737"/>
    </location>
</feature>
<feature type="compositionally biased region" description="Basic and acidic residues" evidence="5">
    <location>
        <begin position="11"/>
        <end position="20"/>
    </location>
</feature>
<keyword evidence="3" id="KW-0597">Phosphoprotein</keyword>
<dbReference type="Pfam" id="PF04615">
    <property type="entry name" value="Utp14"/>
    <property type="match status" value="2"/>
</dbReference>
<feature type="compositionally biased region" description="Basic and acidic residues" evidence="5">
    <location>
        <begin position="431"/>
        <end position="442"/>
    </location>
</feature>
<feature type="compositionally biased region" description="Basic and acidic residues" evidence="5">
    <location>
        <begin position="728"/>
        <end position="737"/>
    </location>
</feature>
<sequence length="737" mass="82070">MSAEDLLAWRPQEELKDLPKDGPPSPSDDEAGSDGERKHWKLLEAISSLGGKGRWKLAERSEAGMHASEFSVGSAGKLALADLLQAAEPASSLATVKRQLKRVQVKTLALPASKEEVARVQREAAFHQSSQALSKWEPIVLKARQAEQLVFPLQKEPAASAPLEHMLRGWTAKTPLEREVFHTLHQHRQPVRDPLLTPVERAARQAMSLEEARTRRAALQRARALQSYYEAKARQAKKIKSKKHRRVVKKGKAQKALGERGPLPEGSAPSALEELDRRETARVMERMGLKHQSRGKRARALAIRTRYEPKARQARQDQLARNKELMQKHQAPDSEEEEEGGLLAPDVDQAQTDPTGSNPWMLRRPTSESREARIPKGPDLLPEPAALEDSASEQESPGADKDTWGKESEERQPLQERWEPSQDAEPVGPQARRDTSHQEVVSEVRALSQKLSKRGRPSRKKPEASSLGAVLPTQSSESMQTKVELGRENYPPDMELPRPVSGGPRAERIPEDQQPGVPRKQRKEPIIDIQNLLTASPPPGTPWAPEELEGDGERGQRQVIMEAFAGDDVIQDFLKEKRAVVEESQPKAVDLTLPGWGEWGGVGLQPRAKKRCRFLVPSPAGPPRKDGNRPNVIISETRNSSMAAHQVHVLPPPFSHPQQFERTIQVPVGATWNTPRAFQKLTTPKVVTKPGHIIKPIRAEDAGCRSSSRSDLSVVQRAPNWLSTQHRRNTDRAALRP</sequence>
<feature type="compositionally biased region" description="Basic residues" evidence="5">
    <location>
        <begin position="235"/>
        <end position="253"/>
    </location>
</feature>
<evidence type="ECO:0000313" key="6">
    <source>
        <dbReference type="Proteomes" id="UP000694863"/>
    </source>
</evidence>
<feature type="region of interest" description="Disordered" evidence="5">
    <location>
        <begin position="1"/>
        <end position="37"/>
    </location>
</feature>
<evidence type="ECO:0000256" key="3">
    <source>
        <dbReference type="ARBA" id="ARBA00022553"/>
    </source>
</evidence>
<comment type="subcellular location">
    <subcellularLocation>
        <location evidence="1">Nucleus</location>
        <location evidence="1">Nucleolus</location>
    </subcellularLocation>
</comment>
<dbReference type="InterPro" id="IPR006709">
    <property type="entry name" value="SSU_processome_Utp14"/>
</dbReference>
<gene>
    <name evidence="7" type="primary">LOC101643025</name>
</gene>
<feature type="region of interest" description="Disordered" evidence="5">
    <location>
        <begin position="235"/>
        <end position="275"/>
    </location>
</feature>
<dbReference type="GeneID" id="101643025"/>
<comment type="similarity">
    <text evidence="2">Belongs to the UTP14 family.</text>
</comment>
<feature type="compositionally biased region" description="Basic and acidic residues" evidence="5">
    <location>
        <begin position="365"/>
        <end position="376"/>
    </location>
</feature>
<evidence type="ECO:0000313" key="7">
    <source>
        <dbReference type="RefSeq" id="XP_004713760.3"/>
    </source>
</evidence>
<feature type="compositionally biased region" description="Polar residues" evidence="5">
    <location>
        <begin position="472"/>
        <end position="481"/>
    </location>
</feature>
<feature type="compositionally biased region" description="Basic residues" evidence="5">
    <location>
        <begin position="289"/>
        <end position="299"/>
    </location>
</feature>
<dbReference type="PANTHER" id="PTHR14150:SF12">
    <property type="entry name" value="U3 SMALL NUCLEOLAR RNA-ASSOCIATED PROTEIN 14 HOMOLOG A"/>
    <property type="match status" value="1"/>
</dbReference>